<comment type="caution">
    <text evidence="2">The sequence shown here is derived from an EMBL/GenBank/DDBJ whole genome shotgun (WGS) entry which is preliminary data.</text>
</comment>
<feature type="domain" description="Transposase IS4-like" evidence="1">
    <location>
        <begin position="59"/>
        <end position="124"/>
    </location>
</feature>
<dbReference type="EMBL" id="SMKY01000512">
    <property type="protein sequence ID" value="TDD60612.1"/>
    <property type="molecule type" value="Genomic_DNA"/>
</dbReference>
<dbReference type="GO" id="GO:0004803">
    <property type="term" value="F:transposase activity"/>
    <property type="evidence" value="ECO:0007669"/>
    <property type="project" value="InterPro"/>
</dbReference>
<evidence type="ECO:0000259" key="1">
    <source>
        <dbReference type="Pfam" id="PF01609"/>
    </source>
</evidence>
<dbReference type="PANTHER" id="PTHR30298">
    <property type="entry name" value="H REPEAT-ASSOCIATED PREDICTED TRANSPOSASE"/>
    <property type="match status" value="1"/>
</dbReference>
<dbReference type="PANTHER" id="PTHR30298:SF0">
    <property type="entry name" value="PROTEIN YBFL-RELATED"/>
    <property type="match status" value="1"/>
</dbReference>
<dbReference type="GO" id="GO:0003677">
    <property type="term" value="F:DNA binding"/>
    <property type="evidence" value="ECO:0007669"/>
    <property type="project" value="InterPro"/>
</dbReference>
<evidence type="ECO:0000313" key="2">
    <source>
        <dbReference type="EMBL" id="TDD60612.1"/>
    </source>
</evidence>
<organism evidence="2 3">
    <name type="scientific">Actinomadura darangshiensis</name>
    <dbReference type="NCBI Taxonomy" id="705336"/>
    <lineage>
        <taxon>Bacteria</taxon>
        <taxon>Bacillati</taxon>
        <taxon>Actinomycetota</taxon>
        <taxon>Actinomycetes</taxon>
        <taxon>Streptosporangiales</taxon>
        <taxon>Thermomonosporaceae</taxon>
        <taxon>Actinomadura</taxon>
    </lineage>
</organism>
<dbReference type="InterPro" id="IPR047647">
    <property type="entry name" value="ISAs1_transpos"/>
</dbReference>
<dbReference type="NCBIfam" id="NF033564">
    <property type="entry name" value="transpos_ISAs1"/>
    <property type="match status" value="1"/>
</dbReference>
<dbReference type="Proteomes" id="UP000295578">
    <property type="component" value="Unassembled WGS sequence"/>
</dbReference>
<name>A0A4R4ZU71_9ACTN</name>
<protein>
    <submittedName>
        <fullName evidence="2">ISAs1 family transposase</fullName>
    </submittedName>
</protein>
<dbReference type="InterPro" id="IPR051698">
    <property type="entry name" value="Transposase_11-like"/>
</dbReference>
<dbReference type="InterPro" id="IPR002559">
    <property type="entry name" value="Transposase_11"/>
</dbReference>
<proteinExistence type="predicted"/>
<sequence length="187" mass="19900">MRWTAWSRVGCGARAACDEGGWEIALDGKDLHGSWDDEGRLVLFSALVHRREGQAPVTVAQIAVPEGTTETTQVKALLDGLDIDGAVVTMDAAHTCASTARHLVKDKNADYLMAVKGNREALYAACGRGATGLVWGGQALHVVTETGHGRISTWTTWSTDLTTGDEVGLPYAARLAVIRRDVTDLAG</sequence>
<dbReference type="Pfam" id="PF01609">
    <property type="entry name" value="DDE_Tnp_1"/>
    <property type="match status" value="1"/>
</dbReference>
<keyword evidence="3" id="KW-1185">Reference proteome</keyword>
<dbReference type="OrthoDB" id="3483597at2"/>
<dbReference type="GO" id="GO:0006313">
    <property type="term" value="P:DNA transposition"/>
    <property type="evidence" value="ECO:0007669"/>
    <property type="project" value="InterPro"/>
</dbReference>
<reference evidence="2 3" key="1">
    <citation type="submission" date="2019-03" db="EMBL/GenBank/DDBJ databases">
        <title>Draft genome sequences of novel Actinobacteria.</title>
        <authorList>
            <person name="Sahin N."/>
            <person name="Ay H."/>
            <person name="Saygin H."/>
        </authorList>
    </citation>
    <scope>NUCLEOTIDE SEQUENCE [LARGE SCALE GENOMIC DNA]</scope>
    <source>
        <strain evidence="2 3">DSM 45941</strain>
    </source>
</reference>
<gene>
    <name evidence="2" type="ORF">E1293_45605</name>
</gene>
<accession>A0A4R4ZU71</accession>
<evidence type="ECO:0000313" key="3">
    <source>
        <dbReference type="Proteomes" id="UP000295578"/>
    </source>
</evidence>
<dbReference type="AlphaFoldDB" id="A0A4R4ZU71"/>